<evidence type="ECO:0000313" key="3">
    <source>
        <dbReference type="Proteomes" id="UP000607653"/>
    </source>
</evidence>
<evidence type="ECO:0000313" key="2">
    <source>
        <dbReference type="EMBL" id="DAD37130.1"/>
    </source>
</evidence>
<evidence type="ECO:0000256" key="1">
    <source>
        <dbReference type="SAM" id="MobiDB-lite"/>
    </source>
</evidence>
<feature type="compositionally biased region" description="Polar residues" evidence="1">
    <location>
        <begin position="50"/>
        <end position="62"/>
    </location>
</feature>
<proteinExistence type="predicted"/>
<dbReference type="EMBL" id="DUZY01000004">
    <property type="protein sequence ID" value="DAD37130.1"/>
    <property type="molecule type" value="Genomic_DNA"/>
</dbReference>
<protein>
    <submittedName>
        <fullName evidence="2">Uncharacterized protein</fullName>
    </submittedName>
</protein>
<accession>A0A822YX90</accession>
<keyword evidence="3" id="KW-1185">Reference proteome</keyword>
<dbReference type="Proteomes" id="UP000607653">
    <property type="component" value="Unassembled WGS sequence"/>
</dbReference>
<dbReference type="AlphaFoldDB" id="A0A822YX90"/>
<sequence length="165" mass="18373">MIGVELEEEGGLGYSVGGDSFDVDDDAEDGDASTLIACTVNINDDDGKSHTNVSPTSFSSSGAKKRAYGTKNKSFEYFVEAMDRMNEGIKQLIAVMTMQSKEEFLSKLWTEVMDLEGFDIHVLDAVFRYLGGNESEANLFLARQKPSRAHMVYNILSKLPRFWMC</sequence>
<name>A0A822YX90_NELNU</name>
<gene>
    <name evidence="2" type="ORF">HUJ06_007771</name>
</gene>
<comment type="caution">
    <text evidence="2">The sequence shown here is derived from an EMBL/GenBank/DDBJ whole genome shotgun (WGS) entry which is preliminary data.</text>
</comment>
<reference evidence="2 3" key="1">
    <citation type="journal article" date="2020" name="Mol. Biol. Evol.">
        <title>Distinct Expression and Methylation Patterns for Genes with Different Fates following a Single Whole-Genome Duplication in Flowering Plants.</title>
        <authorList>
            <person name="Shi T."/>
            <person name="Rahmani R.S."/>
            <person name="Gugger P.F."/>
            <person name="Wang M."/>
            <person name="Li H."/>
            <person name="Zhang Y."/>
            <person name="Li Z."/>
            <person name="Wang Q."/>
            <person name="Van de Peer Y."/>
            <person name="Marchal K."/>
            <person name="Chen J."/>
        </authorList>
    </citation>
    <scope>NUCLEOTIDE SEQUENCE [LARGE SCALE GENOMIC DNA]</scope>
    <source>
        <tissue evidence="2">Leaf</tissue>
    </source>
</reference>
<organism evidence="2 3">
    <name type="scientific">Nelumbo nucifera</name>
    <name type="common">Sacred lotus</name>
    <dbReference type="NCBI Taxonomy" id="4432"/>
    <lineage>
        <taxon>Eukaryota</taxon>
        <taxon>Viridiplantae</taxon>
        <taxon>Streptophyta</taxon>
        <taxon>Embryophyta</taxon>
        <taxon>Tracheophyta</taxon>
        <taxon>Spermatophyta</taxon>
        <taxon>Magnoliopsida</taxon>
        <taxon>Proteales</taxon>
        <taxon>Nelumbonaceae</taxon>
        <taxon>Nelumbo</taxon>
    </lineage>
</organism>
<feature type="region of interest" description="Disordered" evidence="1">
    <location>
        <begin position="46"/>
        <end position="66"/>
    </location>
</feature>